<proteinExistence type="predicted"/>
<reference evidence="1" key="2">
    <citation type="submission" date="2020-09" db="EMBL/GenBank/DDBJ databases">
        <authorList>
            <person name="Sun Q."/>
            <person name="Zhou Y."/>
        </authorList>
    </citation>
    <scope>NUCLEOTIDE SEQUENCE</scope>
    <source>
        <strain evidence="1">CGMCC 4.7299</strain>
    </source>
</reference>
<dbReference type="AlphaFoldDB" id="A0A8J3BS17"/>
<name>A0A8J3BS17_9ACTN</name>
<keyword evidence="2" id="KW-1185">Reference proteome</keyword>
<sequence>MSDVYERSQIPAAPVIDIELLVPVFEPRLNDRQAYYGPVLGFGRFEIRKAGLSPGGTGAACTPDES</sequence>
<comment type="caution">
    <text evidence="1">The sequence shown here is derived from an EMBL/GenBank/DDBJ whole genome shotgun (WGS) entry which is preliminary data.</text>
</comment>
<dbReference type="EMBL" id="BMMX01000001">
    <property type="protein sequence ID" value="GGK72957.1"/>
    <property type="molecule type" value="Genomic_DNA"/>
</dbReference>
<protein>
    <submittedName>
        <fullName evidence="1">Uncharacterized protein</fullName>
    </submittedName>
</protein>
<evidence type="ECO:0000313" key="1">
    <source>
        <dbReference type="EMBL" id="GGK72957.1"/>
    </source>
</evidence>
<accession>A0A8J3BS17</accession>
<evidence type="ECO:0000313" key="2">
    <source>
        <dbReference type="Proteomes" id="UP000656042"/>
    </source>
</evidence>
<organism evidence="1 2">
    <name type="scientific">Mangrovihabitans endophyticus</name>
    <dbReference type="NCBI Taxonomy" id="1751298"/>
    <lineage>
        <taxon>Bacteria</taxon>
        <taxon>Bacillati</taxon>
        <taxon>Actinomycetota</taxon>
        <taxon>Actinomycetes</taxon>
        <taxon>Micromonosporales</taxon>
        <taxon>Micromonosporaceae</taxon>
        <taxon>Mangrovihabitans</taxon>
    </lineage>
</organism>
<gene>
    <name evidence="1" type="ORF">GCM10012284_03610</name>
</gene>
<dbReference type="Proteomes" id="UP000656042">
    <property type="component" value="Unassembled WGS sequence"/>
</dbReference>
<reference evidence="1" key="1">
    <citation type="journal article" date="2014" name="Int. J. Syst. Evol. Microbiol.">
        <title>Complete genome sequence of Corynebacterium casei LMG S-19264T (=DSM 44701T), isolated from a smear-ripened cheese.</title>
        <authorList>
            <consortium name="US DOE Joint Genome Institute (JGI-PGF)"/>
            <person name="Walter F."/>
            <person name="Albersmeier A."/>
            <person name="Kalinowski J."/>
            <person name="Ruckert C."/>
        </authorList>
    </citation>
    <scope>NUCLEOTIDE SEQUENCE</scope>
    <source>
        <strain evidence="1">CGMCC 4.7299</strain>
    </source>
</reference>